<keyword evidence="4" id="KW-0677">Repeat</keyword>
<evidence type="ECO:0000256" key="2">
    <source>
        <dbReference type="ARBA" id="ARBA00005264"/>
    </source>
</evidence>
<dbReference type="InterPro" id="IPR012580">
    <property type="entry name" value="NUC153"/>
</dbReference>
<comment type="subcellular location">
    <subcellularLocation>
        <location evidence="1">Nucleus</location>
        <location evidence="1">Nucleolus</location>
    </subcellularLocation>
</comment>
<dbReference type="Pfam" id="PF23097">
    <property type="entry name" value="NOL10_2nd"/>
    <property type="match status" value="1"/>
</dbReference>
<feature type="domain" description="Nucleolar protein 10-like N-terminal" evidence="9">
    <location>
        <begin position="76"/>
        <end position="183"/>
    </location>
</feature>
<dbReference type="AlphaFoldDB" id="A0A8D0PHC9"/>
<dbReference type="GO" id="GO:0005730">
    <property type="term" value="C:nucleolus"/>
    <property type="evidence" value="ECO:0007669"/>
    <property type="project" value="UniProtKB-SubCell"/>
</dbReference>
<feature type="domain" description="NUC153" evidence="7">
    <location>
        <begin position="393"/>
        <end position="419"/>
    </location>
</feature>
<dbReference type="PANTHER" id="PTHR14927:SF0">
    <property type="entry name" value="NUCLEOLAR PROTEIN 10"/>
    <property type="match status" value="1"/>
</dbReference>
<protein>
    <submittedName>
        <fullName evidence="10">Nucleolar protein 10</fullName>
    </submittedName>
</protein>
<proteinExistence type="inferred from homology"/>
<evidence type="ECO:0000313" key="10">
    <source>
        <dbReference type="Ensembl" id="ENSSSCP00015034019.1"/>
    </source>
</evidence>
<dbReference type="SUPFAM" id="SSF50978">
    <property type="entry name" value="WD40 repeat-like"/>
    <property type="match status" value="1"/>
</dbReference>
<evidence type="ECO:0000256" key="6">
    <source>
        <dbReference type="SAM" id="MobiDB-lite"/>
    </source>
</evidence>
<dbReference type="InterPro" id="IPR015943">
    <property type="entry name" value="WD40/YVTN_repeat-like_dom_sf"/>
</dbReference>
<evidence type="ECO:0000313" key="11">
    <source>
        <dbReference type="Proteomes" id="UP000694726"/>
    </source>
</evidence>
<feature type="compositionally biased region" description="Basic and acidic residues" evidence="6">
    <location>
        <begin position="467"/>
        <end position="495"/>
    </location>
</feature>
<dbReference type="InterPro" id="IPR056550">
    <property type="entry name" value="NOL10_2nd"/>
</dbReference>
<keyword evidence="5" id="KW-0539">Nucleus</keyword>
<feature type="domain" description="Nucleolar protein 10-like N-terminal" evidence="9">
    <location>
        <begin position="1"/>
        <end position="68"/>
    </location>
</feature>
<dbReference type="InterPro" id="IPR056551">
    <property type="entry name" value="Beta-prop_NOL10_N"/>
</dbReference>
<dbReference type="Pfam" id="PF23098">
    <property type="entry name" value="Beta-prop_NOL10_N"/>
    <property type="match status" value="3"/>
</dbReference>
<dbReference type="Proteomes" id="UP000694726">
    <property type="component" value="Unplaced"/>
</dbReference>
<feature type="region of interest" description="Disordered" evidence="6">
    <location>
        <begin position="557"/>
        <end position="599"/>
    </location>
</feature>
<keyword evidence="3" id="KW-0853">WD repeat</keyword>
<dbReference type="InterPro" id="IPR040382">
    <property type="entry name" value="NOL10/Enp2"/>
</dbReference>
<dbReference type="InterPro" id="IPR036322">
    <property type="entry name" value="WD40_repeat_dom_sf"/>
</dbReference>
<feature type="domain" description="Nucleolar protein 10-like N-terminal" evidence="9">
    <location>
        <begin position="217"/>
        <end position="275"/>
    </location>
</feature>
<feature type="domain" description="Nucleolar protein 10-like second" evidence="8">
    <location>
        <begin position="280"/>
        <end position="328"/>
    </location>
</feature>
<evidence type="ECO:0000259" key="8">
    <source>
        <dbReference type="Pfam" id="PF23097"/>
    </source>
</evidence>
<comment type="similarity">
    <text evidence="2">Belongs to the WD repeat NOL10/ENP2 family.</text>
</comment>
<feature type="region of interest" description="Disordered" evidence="6">
    <location>
        <begin position="435"/>
        <end position="500"/>
    </location>
</feature>
<evidence type="ECO:0000256" key="4">
    <source>
        <dbReference type="ARBA" id="ARBA00022737"/>
    </source>
</evidence>
<accession>A0A8D0PHC9</accession>
<dbReference type="Pfam" id="PF08159">
    <property type="entry name" value="NUC153"/>
    <property type="match status" value="1"/>
</dbReference>
<reference evidence="10" key="1">
    <citation type="submission" date="2025-08" db="UniProtKB">
        <authorList>
            <consortium name="Ensembl"/>
        </authorList>
    </citation>
    <scope>IDENTIFICATION</scope>
</reference>
<feature type="compositionally biased region" description="Basic residues" evidence="6">
    <location>
        <begin position="575"/>
        <end position="599"/>
    </location>
</feature>
<organism evidence="10 11">
    <name type="scientific">Sus scrofa</name>
    <name type="common">Pig</name>
    <dbReference type="NCBI Taxonomy" id="9823"/>
    <lineage>
        <taxon>Eukaryota</taxon>
        <taxon>Metazoa</taxon>
        <taxon>Chordata</taxon>
        <taxon>Craniata</taxon>
        <taxon>Vertebrata</taxon>
        <taxon>Euteleostomi</taxon>
        <taxon>Mammalia</taxon>
        <taxon>Eutheria</taxon>
        <taxon>Laurasiatheria</taxon>
        <taxon>Artiodactyla</taxon>
        <taxon>Suina</taxon>
        <taxon>Suidae</taxon>
        <taxon>Sus</taxon>
    </lineage>
</organism>
<dbReference type="PANTHER" id="PTHR14927">
    <property type="entry name" value="NUCLEOLAR PROTEIN 10"/>
    <property type="match status" value="1"/>
</dbReference>
<feature type="compositionally biased region" description="Basic and acidic residues" evidence="6">
    <location>
        <begin position="559"/>
        <end position="574"/>
    </location>
</feature>
<feature type="compositionally biased region" description="Acidic residues" evidence="6">
    <location>
        <begin position="457"/>
        <end position="466"/>
    </location>
</feature>
<evidence type="ECO:0000259" key="9">
    <source>
        <dbReference type="Pfam" id="PF23098"/>
    </source>
</evidence>
<dbReference type="Gene3D" id="2.130.10.10">
    <property type="entry name" value="YVTN repeat-like/Quinoprotein amine dehydrogenase"/>
    <property type="match status" value="1"/>
</dbReference>
<evidence type="ECO:0000256" key="3">
    <source>
        <dbReference type="ARBA" id="ARBA00022574"/>
    </source>
</evidence>
<sequence length="599" mass="69778">MQVSSLNEVKIYSLSCGKSLPEWLSDRKKRALQKKDVDVRRRIELIQDFEMPTVCTTIKVSKDGQYILATIVFLHNDRYIEFHSQSGFYYKTRIPKFGRDFSYHYPSCDLYFVGASSEVYRLNLEQGRYLNPLQTDAAENNVCDINSAHGLFATGTIEGRVECWDPRTRGRVGLLDCALSSVTADSEINSLPTISALKFNGALTMAVGTSTGQGKIFTSLEPEHDINDVCLYPNSGMLLTANESPKMGIYYIPVLGPAPRWCSFLDNLTEELEENPESTVYDDYKFVTKKDLENLGLTHLIGSPFLRAYMHGFFMDIRLYHKVKLMVNPFAYEEYRKDKIRQKIEETRAQRVQLKKLPKVNKELALKLIEEEEEKQKSTWKKKAKSLPNILTDDRFKVMFENPDFQVDEESEEFRLLNPLVSKISEKRKKKLRLLEQQELPEKEEEEEPEGKPSDAESSESSDDEKDWVAEVRKQRRLLQQEEKRKRQEQRREDQQTVLKPQFYEIKAGEEFRRFQDSATKQKLMNKTLEDRLKLEAKHGTLSVSDTTVGSKQLTFTLKKSEQQKKQQEAEKLHRQERKRLRRSAGHLKSRPRRGRPFH</sequence>
<evidence type="ECO:0000259" key="7">
    <source>
        <dbReference type="Pfam" id="PF08159"/>
    </source>
</evidence>
<dbReference type="Ensembl" id="ENSSSCT00015083970.1">
    <property type="protein sequence ID" value="ENSSSCP00015034019.1"/>
    <property type="gene ID" value="ENSSSCG00015062795.1"/>
</dbReference>
<evidence type="ECO:0000256" key="5">
    <source>
        <dbReference type="ARBA" id="ARBA00023242"/>
    </source>
</evidence>
<name>A0A8D0PHC9_PIG</name>
<evidence type="ECO:0000256" key="1">
    <source>
        <dbReference type="ARBA" id="ARBA00004604"/>
    </source>
</evidence>